<dbReference type="Gene3D" id="1.25.10.10">
    <property type="entry name" value="Leucine-rich Repeat Variant"/>
    <property type="match status" value="1"/>
</dbReference>
<gene>
    <name evidence="9" type="ORF">BCR36DRAFT_398745</name>
</gene>
<evidence type="ECO:0000256" key="7">
    <source>
        <dbReference type="SAM" id="MobiDB-lite"/>
    </source>
</evidence>
<dbReference type="GO" id="GO:0005815">
    <property type="term" value="C:microtubule organizing center"/>
    <property type="evidence" value="ECO:0007669"/>
    <property type="project" value="TreeGrafter"/>
</dbReference>
<evidence type="ECO:0000313" key="9">
    <source>
        <dbReference type="EMBL" id="ORX46648.1"/>
    </source>
</evidence>
<dbReference type="PANTHER" id="PTHR21567">
    <property type="entry name" value="CLASP"/>
    <property type="match status" value="1"/>
</dbReference>
<comment type="caution">
    <text evidence="9">The sequence shown here is derived from an EMBL/GenBank/DDBJ whole genome shotgun (WGS) entry which is preliminary data.</text>
</comment>
<proteinExistence type="inferred from homology"/>
<protein>
    <recommendedName>
        <fullName evidence="8">CLASP N-terminal domain-containing protein</fullName>
    </recommendedName>
</protein>
<reference evidence="9 10" key="2">
    <citation type="submission" date="2016-08" db="EMBL/GenBank/DDBJ databases">
        <title>Pervasive Adenine N6-methylation of Active Genes in Fungi.</title>
        <authorList>
            <consortium name="DOE Joint Genome Institute"/>
            <person name="Mondo S.J."/>
            <person name="Dannebaum R.O."/>
            <person name="Kuo R.C."/>
            <person name="Labutti K."/>
            <person name="Haridas S."/>
            <person name="Kuo A."/>
            <person name="Salamov A."/>
            <person name="Ahrendt S.R."/>
            <person name="Lipzen A."/>
            <person name="Sullivan W."/>
            <person name="Andreopoulos W.B."/>
            <person name="Clum A."/>
            <person name="Lindquist E."/>
            <person name="Daum C."/>
            <person name="Ramamoorthy G.K."/>
            <person name="Gryganskyi A."/>
            <person name="Culley D."/>
            <person name="Magnuson J.K."/>
            <person name="James T.Y."/>
            <person name="O'Malley M.A."/>
            <person name="Stajich J.E."/>
            <person name="Spatafora J.W."/>
            <person name="Visel A."/>
            <person name="Grigoriev I.V."/>
        </authorList>
    </citation>
    <scope>NUCLEOTIDE SEQUENCE [LARGE SCALE GENOMIC DNA]</scope>
    <source>
        <strain evidence="10">finn</strain>
    </source>
</reference>
<keyword evidence="6" id="KW-0175">Coiled coil</keyword>
<name>A0A1Y1V5T9_9FUNG</name>
<feature type="domain" description="CLASP N-terminal" evidence="8">
    <location>
        <begin position="21"/>
        <end position="218"/>
    </location>
</feature>
<feature type="region of interest" description="Disordered" evidence="7">
    <location>
        <begin position="932"/>
        <end position="952"/>
    </location>
</feature>
<dbReference type="GO" id="GO:0051301">
    <property type="term" value="P:cell division"/>
    <property type="evidence" value="ECO:0007669"/>
    <property type="project" value="UniProtKB-KW"/>
</dbReference>
<feature type="compositionally biased region" description="Low complexity" evidence="7">
    <location>
        <begin position="361"/>
        <end position="385"/>
    </location>
</feature>
<dbReference type="InterPro" id="IPR024395">
    <property type="entry name" value="CLASP_N_dom"/>
</dbReference>
<keyword evidence="5" id="KW-0131">Cell cycle</keyword>
<dbReference type="Pfam" id="PF12348">
    <property type="entry name" value="CLASP_N"/>
    <property type="match status" value="1"/>
</dbReference>
<dbReference type="GO" id="GO:0005876">
    <property type="term" value="C:spindle microtubule"/>
    <property type="evidence" value="ECO:0007669"/>
    <property type="project" value="TreeGrafter"/>
</dbReference>
<evidence type="ECO:0000256" key="5">
    <source>
        <dbReference type="ARBA" id="ARBA00022776"/>
    </source>
</evidence>
<evidence type="ECO:0000256" key="4">
    <source>
        <dbReference type="ARBA" id="ARBA00022701"/>
    </source>
</evidence>
<dbReference type="GO" id="GO:0090307">
    <property type="term" value="P:mitotic spindle assembly"/>
    <property type="evidence" value="ECO:0007669"/>
    <property type="project" value="TreeGrafter"/>
</dbReference>
<comment type="similarity">
    <text evidence="2">Belongs to the CLASP family.</text>
</comment>
<evidence type="ECO:0000256" key="2">
    <source>
        <dbReference type="ARBA" id="ARBA00009549"/>
    </source>
</evidence>
<keyword evidence="10" id="KW-1185">Reference proteome</keyword>
<evidence type="ECO:0000313" key="10">
    <source>
        <dbReference type="Proteomes" id="UP000193719"/>
    </source>
</evidence>
<feature type="region of interest" description="Disordered" evidence="7">
    <location>
        <begin position="357"/>
        <end position="405"/>
    </location>
</feature>
<evidence type="ECO:0000256" key="1">
    <source>
        <dbReference type="ARBA" id="ARBA00004186"/>
    </source>
</evidence>
<evidence type="ECO:0000259" key="8">
    <source>
        <dbReference type="Pfam" id="PF12348"/>
    </source>
</evidence>
<dbReference type="Proteomes" id="UP000193719">
    <property type="component" value="Unassembled WGS sequence"/>
</dbReference>
<sequence>MNYENNILFNQEYYNEDYNIKDVNKLLIIFNEKESEHNWEKFNNALKQFRDISVQLISSHNYYDILKSFSGAILNSINSERGALSKTALEVIGDIAHLMKFNFEPFIDIFIPSIINITGKTNNIFTQNGLSCIKKIIANTNSTKIIPQLNSQKSNKKKKIRLVVAESIETCLHNLPDKKLTEYVDTIGQLIKEGIYDREQIIRDTYKRVYLTFKNSFNNSVIQRFESKLSKEDIKRLGVDINSNNNVGNFNSNSVNILKSQDSIILKTPKVENKKPIINPSIVTSEKKNSLNIFNVPSTPSLLRQENPYFQQTYSSLKKSLFFNRIPNVTDQTHTNSSKNLLNFFLKSSDEYKSSSFTSIKNNESSNLTNNKNNSSNDSNDNNDSNNKEETFVNTNSPKTKLDDDSEIIKSGETTILEDNNQENIEEIFKNLLKQISSLDTIDKDKAFESLLEAVTNCNLYDIIQNQGYILECIKFGFIEDNHQIILQSLSCLEKIIHCKKQLQEKKDDAVLQDNNESTIVHREIIIDNSIMSRLALILSDFKNNNVIINKALELMENIFKDDPLEEYISTLLDKALEYDIKIKKILIDFVEKLILYTYSKTENRQELSIDKDNKLILNNEKENKIKEKFNPYLLALTKKINEADPKQRINLILSFINILQVYPFKTNLVRFLQIYINFSNEIHIRRRLQHFAVILCRDNTINNNPRNSTATSIMYENATNEDIIKIPNCIILFEAIYSLPPSQRKQIKFILSKDIPNLDDIERNQKQLKAKLNALKQKNEKKIIAQEPGSLINLEKPENQNQKQKQIQNLYANKLTHSTKLENNHLTRKIPSIKSQHHHTLETKVSIKQIEDNNKPKTIINKINTNNKVNTISNNKDNMNNKNIKTSSQSNSDKIDKHKSHSTSNNKSIKNDINTETKQSISKIPEYSYKTSTTIKKQTPRPSSSLSTKSKLEFNNSISKIPRSSKDHHLISNEKDNNINITENELIEKFEKLEFLPTIRDSSKTEDCHKNLLIIYEIISHFDQNKMNLNKINELIDNLLEILSDPQNKVK</sequence>
<dbReference type="SUPFAM" id="SSF48371">
    <property type="entry name" value="ARM repeat"/>
    <property type="match status" value="1"/>
</dbReference>
<dbReference type="OrthoDB" id="46159at2759"/>
<feature type="coiled-coil region" evidence="6">
    <location>
        <begin position="759"/>
        <end position="786"/>
    </location>
</feature>
<dbReference type="STRING" id="1754191.A0A1Y1V5T9"/>
<feature type="compositionally biased region" description="Low complexity" evidence="7">
    <location>
        <begin position="869"/>
        <end position="887"/>
    </location>
</feature>
<dbReference type="GO" id="GO:0008017">
    <property type="term" value="F:microtubule binding"/>
    <property type="evidence" value="ECO:0007669"/>
    <property type="project" value="TreeGrafter"/>
</dbReference>
<dbReference type="EMBL" id="MCFH01000034">
    <property type="protein sequence ID" value="ORX46648.1"/>
    <property type="molecule type" value="Genomic_DNA"/>
</dbReference>
<evidence type="ECO:0000256" key="6">
    <source>
        <dbReference type="SAM" id="Coils"/>
    </source>
</evidence>
<dbReference type="PANTHER" id="PTHR21567:SF9">
    <property type="entry name" value="CLIP-ASSOCIATING PROTEIN"/>
    <property type="match status" value="1"/>
</dbReference>
<accession>A0A1Y1V5T9</accession>
<dbReference type="GO" id="GO:1990023">
    <property type="term" value="C:mitotic spindle midzone"/>
    <property type="evidence" value="ECO:0007669"/>
    <property type="project" value="TreeGrafter"/>
</dbReference>
<evidence type="ECO:0000256" key="3">
    <source>
        <dbReference type="ARBA" id="ARBA00022618"/>
    </source>
</evidence>
<feature type="region of interest" description="Disordered" evidence="7">
    <location>
        <begin position="869"/>
        <end position="920"/>
    </location>
</feature>
<organism evidence="9 10">
    <name type="scientific">Piromyces finnis</name>
    <dbReference type="NCBI Taxonomy" id="1754191"/>
    <lineage>
        <taxon>Eukaryota</taxon>
        <taxon>Fungi</taxon>
        <taxon>Fungi incertae sedis</taxon>
        <taxon>Chytridiomycota</taxon>
        <taxon>Chytridiomycota incertae sedis</taxon>
        <taxon>Neocallimastigomycetes</taxon>
        <taxon>Neocallimastigales</taxon>
        <taxon>Neocallimastigaceae</taxon>
        <taxon>Piromyces</taxon>
    </lineage>
</organism>
<keyword evidence="4" id="KW-0493">Microtubule</keyword>
<dbReference type="InterPro" id="IPR011989">
    <property type="entry name" value="ARM-like"/>
</dbReference>
<keyword evidence="5" id="KW-0498">Mitosis</keyword>
<dbReference type="GO" id="GO:0005881">
    <property type="term" value="C:cytoplasmic microtubule"/>
    <property type="evidence" value="ECO:0007669"/>
    <property type="project" value="TreeGrafter"/>
</dbReference>
<reference evidence="9 10" key="1">
    <citation type="submission" date="2016-08" db="EMBL/GenBank/DDBJ databases">
        <title>Genomes of anaerobic fungi encode conserved fungal cellulosomes for biomass hydrolysis.</title>
        <authorList>
            <consortium name="DOE Joint Genome Institute"/>
            <person name="Haitjema C.H."/>
            <person name="Gilmore S.P."/>
            <person name="Henske J.K."/>
            <person name="Solomon K.V."/>
            <person name="De Groot R."/>
            <person name="Kuo A."/>
            <person name="Mondo S.J."/>
            <person name="Salamov A.A."/>
            <person name="Labutti K."/>
            <person name="Zhao Z."/>
            <person name="Chiniquy J."/>
            <person name="Barry K."/>
            <person name="Brewer H.M."/>
            <person name="Purvine S.O."/>
            <person name="Wright A.T."/>
            <person name="Boxma B."/>
            <person name="Van Alen T."/>
            <person name="Hackstein J.H."/>
            <person name="Baker S.E."/>
            <person name="Grigoriev I.V."/>
            <person name="O'Malley M.A."/>
        </authorList>
    </citation>
    <scope>NUCLEOTIDE SEQUENCE [LARGE SCALE GENOMIC DNA]</scope>
    <source>
        <strain evidence="10">finn</strain>
    </source>
</reference>
<comment type="subcellular location">
    <subcellularLocation>
        <location evidence="1">Cytoplasm</location>
        <location evidence="1">Cytoskeleton</location>
        <location evidence="1">Spindle</location>
    </subcellularLocation>
</comment>
<dbReference type="AlphaFoldDB" id="A0A1Y1V5T9"/>
<keyword evidence="3" id="KW-0132">Cell division</keyword>
<dbReference type="InterPro" id="IPR016024">
    <property type="entry name" value="ARM-type_fold"/>
</dbReference>